<evidence type="ECO:0000313" key="2">
    <source>
        <dbReference type="Proteomes" id="UP001357223"/>
    </source>
</evidence>
<dbReference type="SUPFAM" id="SSF89360">
    <property type="entry name" value="HesB-like domain"/>
    <property type="match status" value="1"/>
</dbReference>
<sequence>MKWVEENKRDDFVFIVTETAKTELQNRMKLPDSGQLIRLQMRKSCFMKLKLTFEETSQPNDSEVIIDGLHFIIDKGECHYFKNKKLDFVPDTTGFMQFEII</sequence>
<dbReference type="RefSeq" id="WP_338452679.1">
    <property type="nucleotide sequence ID" value="NZ_CP137640.1"/>
</dbReference>
<dbReference type="InterPro" id="IPR035903">
    <property type="entry name" value="HesB-like_dom_sf"/>
</dbReference>
<reference evidence="1 2" key="1">
    <citation type="submission" date="2023-10" db="EMBL/GenBank/DDBJ databases">
        <title>Niallia locisalis sp.nov. isolated from a salt pond sample.</title>
        <authorList>
            <person name="Li X.-J."/>
            <person name="Dong L."/>
        </authorList>
    </citation>
    <scope>NUCLEOTIDE SEQUENCE [LARGE SCALE GENOMIC DNA]</scope>
    <source>
        <strain evidence="1 2">DSM 29761</strain>
    </source>
</reference>
<protein>
    <submittedName>
        <fullName evidence="1">Iron-sulfur cluster biosynthesis</fullName>
    </submittedName>
</protein>
<name>A0ABZ2CJ48_9BACI</name>
<organism evidence="1 2">
    <name type="scientific">Niallia oryzisoli</name>
    <dbReference type="NCBI Taxonomy" id="1737571"/>
    <lineage>
        <taxon>Bacteria</taxon>
        <taxon>Bacillati</taxon>
        <taxon>Bacillota</taxon>
        <taxon>Bacilli</taxon>
        <taxon>Bacillales</taxon>
        <taxon>Bacillaceae</taxon>
        <taxon>Niallia</taxon>
    </lineage>
</organism>
<dbReference type="EMBL" id="CP137640">
    <property type="protein sequence ID" value="WVX83807.1"/>
    <property type="molecule type" value="Genomic_DNA"/>
</dbReference>
<dbReference type="Proteomes" id="UP001357223">
    <property type="component" value="Chromosome"/>
</dbReference>
<keyword evidence="2" id="KW-1185">Reference proteome</keyword>
<evidence type="ECO:0000313" key="1">
    <source>
        <dbReference type="EMBL" id="WVX83807.1"/>
    </source>
</evidence>
<dbReference type="Gene3D" id="2.60.300.12">
    <property type="entry name" value="HesB-like domain"/>
    <property type="match status" value="1"/>
</dbReference>
<gene>
    <name evidence="1" type="ORF">R4Z09_12900</name>
</gene>
<proteinExistence type="predicted"/>
<accession>A0ABZ2CJ48</accession>